<dbReference type="InterPro" id="IPR051165">
    <property type="entry name" value="Multifunctional_ANK_Repeat"/>
</dbReference>
<dbReference type="InterPro" id="IPR013320">
    <property type="entry name" value="ConA-like_dom_sf"/>
</dbReference>
<dbReference type="InterPro" id="IPR001870">
    <property type="entry name" value="B30.2/SPRY"/>
</dbReference>
<feature type="repeat" description="ANK" evidence="3">
    <location>
        <begin position="1114"/>
        <end position="1146"/>
    </location>
</feature>
<dbReference type="CDD" id="cd12885">
    <property type="entry name" value="SPRY_RanBP_like"/>
    <property type="match status" value="1"/>
</dbReference>
<accession>A0ABR3GK77</accession>
<feature type="repeat" description="ANK" evidence="3">
    <location>
        <begin position="1416"/>
        <end position="1448"/>
    </location>
</feature>
<dbReference type="InterPro" id="IPR003877">
    <property type="entry name" value="SPRY_dom"/>
</dbReference>
<feature type="repeat" description="ANK" evidence="3">
    <location>
        <begin position="1213"/>
        <end position="1245"/>
    </location>
</feature>
<feature type="repeat" description="ANK" evidence="3">
    <location>
        <begin position="1615"/>
        <end position="1647"/>
    </location>
</feature>
<sequence>MEVVGAVSSILAIITATLQVARGLSNLISEIKDAPQSLQRLGQECRDLEVIFVQIDQTNFRNVETSLNSAAVEMSVRSCRDELGRLRDLLESLAPKSTGSGIHRRTLQGIKKFFKEDDIGDAINALQSRKLSICLALMTNLASTKGGYASGRKNGGVDINPPEYRLLHRATTFDLDRKPLLGGPVDGGTSTNEVTPTKLLEKIISQTIERTMEKVQGEFLRKPNAKIEDFFSLGSIETKQLWAINLQSVREFRAAELERRCEEFLQSLPCPDYHGDRIKARNAQVGTCEWIFDHPQYLAWQKDEGPSIIYAMGKPGSGKTVLSRHVLEALREANPDTTELLYCFCNNRDNPNQTAPDILGAMIHQFLSHKKSLLPIIMNKRQVSRSMLWSLESLWEIFLILVDTAQLDVVYCFVDALDECEAESVSDLLALVSDVANSSKSLVGRVVKVKFFLTSRPFERLEVELDHHIVRTIRLTPEIVNQDIERIVNDGMDKLQKKLRLKKEVKDRLWGILVSRSEGMFLWVLLAMKQLERARFVTAQKLEKLIQALPNGLNGIYDRMLEGLETNISDPDDLSLIRKMITWVVLAQRPLTVSEFKVAIAIQLDSDSMDSVEVMLYISREIRNLCGSFLEVVSEQEPGIIVSDRDPSEDNDIEDPVATVRLIHQSAKDYFFDREKRLSFPLSKFRIHERFGHNEIASICLTYLLFKDFGTGSFRLDSSASNTTSPAGEGDDDTTIRKLLEQRIADYPFLKYAVLAWGYHVRSSTEGLGSEATVDPALMIIACRFLEKPMCREYWFQLYEFLRDSGIFDAHKVNALHVACLMDLPTIATYILNNWSIDIDECSSEGKTALLFAVNAILDSTDSQILTTILGSNPDVNVKDKKGKSVLIIAAEHGSQLSTVRLLLDRGADIETRQEDSSTALHLASANGHKETVELLLDRGANIESKTEYAWTPLLMASADGQKETAELLLDRGANIEAKQAQCRTALQLACTDGHREMAEFLLDRGADIESKDGESWTSLHLAAVYGHKDTVQLLLDRGASVNSRTNYLLTPLLTAASSGHKETVELLLDRGSDIGSGQSQSWTALHLASSNGYKETAELILDRGVDIEVGGEDSSTALHLASASGHKEMVKFLLDRGANIECKSKHSWTPLFMASKNEHKETVEILLDRGANIEAKQAQGHTVLQLACADGHREMAEFLLDRGADIESKDGESWTSLHLAANHGHKDTVQLLLDKGANTNSRTDYLWTPLLVAVTNGHKEACANGHGETADLLLNKGADIECKTDDSWTALHLALFYEKKETVGLLLDRGADIEARQNDYFTALHLVSSYGLRDMTEFLLDRGVDIEARTNSSCTALHLAPTETIAKLLLDRGANTESKQADSQTALHLAASSGSNEMVKLLLDRGADIESKQADSMTALHLAASFQHNAVVELLLDRGANIDSRQTGSQTPLHLVARYGYYKSVKLLLDRGADIESKQYDSMTALHLAVSCTRGEVAELLLDRGADTGCVSFIGETPLYTAVSIGDEEMTKLLLSRGAAVGVYDTDWTSIHIAVLWGRLSLLRSLMDQGVTWARDHILADAGVLLQSAVLSGNIEIVELLLNMGTDTNATSSRACTALHTAASEGAIGIFNMLLEHKADPHRVDCNGWSPIICAWRSRRQAVIERLLELGLTLPDKNHMVTRAPTCWSNVEKSALLSLSKDNLFIQTPDIVPKILSVKADHCMSAERDLSYFEAEIVKMNGIITIGVSRASSKLTTHPGWLKGTLGHHGDDGGIFSGSGQPSHSLESYTTGDTIGFGVNFDQSTAFHTKNGKFLGSSVHESVSGQLYPTISFSGPNAQVNTNFGQKPFLFQDFGKIVISKD</sequence>
<feature type="repeat" description="ANK" evidence="3">
    <location>
        <begin position="1015"/>
        <end position="1047"/>
    </location>
</feature>
<dbReference type="PRINTS" id="PR01415">
    <property type="entry name" value="ANKYRIN"/>
</dbReference>
<dbReference type="SUPFAM" id="SSF49899">
    <property type="entry name" value="Concanavalin A-like lectins/glucanases"/>
    <property type="match status" value="1"/>
</dbReference>
<feature type="repeat" description="ANK" evidence="3">
    <location>
        <begin position="1048"/>
        <end position="1080"/>
    </location>
</feature>
<feature type="repeat" description="ANK" evidence="3">
    <location>
        <begin position="1180"/>
        <end position="1212"/>
    </location>
</feature>
<feature type="repeat" description="ANK" evidence="3">
    <location>
        <begin position="1482"/>
        <end position="1514"/>
    </location>
</feature>
<name>A0ABR3GK77_9PEZI</name>
<evidence type="ECO:0000313" key="7">
    <source>
        <dbReference type="Proteomes" id="UP001447188"/>
    </source>
</evidence>
<evidence type="ECO:0000256" key="2">
    <source>
        <dbReference type="ARBA" id="ARBA00023043"/>
    </source>
</evidence>
<feature type="repeat" description="ANK" evidence="3">
    <location>
        <begin position="1582"/>
        <end position="1614"/>
    </location>
</feature>
<evidence type="ECO:0000313" key="6">
    <source>
        <dbReference type="EMBL" id="KAL0636337.1"/>
    </source>
</evidence>
<protein>
    <recommendedName>
        <fullName evidence="5">B30.2/SPRY domain-containing protein</fullName>
    </recommendedName>
</protein>
<dbReference type="Gene3D" id="1.25.40.20">
    <property type="entry name" value="Ankyrin repeat-containing domain"/>
    <property type="match status" value="7"/>
</dbReference>
<dbReference type="Gene3D" id="2.60.120.920">
    <property type="match status" value="1"/>
</dbReference>
<dbReference type="Pfam" id="PF12796">
    <property type="entry name" value="Ank_2"/>
    <property type="match status" value="7"/>
</dbReference>
<evidence type="ECO:0000259" key="5">
    <source>
        <dbReference type="PROSITE" id="PS50188"/>
    </source>
</evidence>
<dbReference type="Pfam" id="PF00023">
    <property type="entry name" value="Ank"/>
    <property type="match status" value="3"/>
</dbReference>
<keyword evidence="4" id="KW-0732">Signal</keyword>
<organism evidence="6 7">
    <name type="scientific">Discina gigas</name>
    <dbReference type="NCBI Taxonomy" id="1032678"/>
    <lineage>
        <taxon>Eukaryota</taxon>
        <taxon>Fungi</taxon>
        <taxon>Dikarya</taxon>
        <taxon>Ascomycota</taxon>
        <taxon>Pezizomycotina</taxon>
        <taxon>Pezizomycetes</taxon>
        <taxon>Pezizales</taxon>
        <taxon>Discinaceae</taxon>
        <taxon>Discina</taxon>
    </lineage>
</organism>
<feature type="repeat" description="ANK" evidence="3">
    <location>
        <begin position="1383"/>
        <end position="1415"/>
    </location>
</feature>
<feature type="repeat" description="ANK" evidence="3">
    <location>
        <begin position="1320"/>
        <end position="1352"/>
    </location>
</feature>
<feature type="repeat" description="ANK" evidence="3">
    <location>
        <begin position="1081"/>
        <end position="1113"/>
    </location>
</feature>
<dbReference type="SUPFAM" id="SSF52540">
    <property type="entry name" value="P-loop containing nucleoside triphosphate hydrolases"/>
    <property type="match status" value="1"/>
</dbReference>
<dbReference type="InterPro" id="IPR031348">
    <property type="entry name" value="PigL_N"/>
</dbReference>
<dbReference type="InterPro" id="IPR036770">
    <property type="entry name" value="Ankyrin_rpt-contain_sf"/>
</dbReference>
<reference evidence="6 7" key="1">
    <citation type="submission" date="2024-02" db="EMBL/GenBank/DDBJ databases">
        <title>Discinaceae phylogenomics.</title>
        <authorList>
            <person name="Dirks A.C."/>
            <person name="James T.Y."/>
        </authorList>
    </citation>
    <scope>NUCLEOTIDE SEQUENCE [LARGE SCALE GENOMIC DNA]</scope>
    <source>
        <strain evidence="6 7">ACD0624</strain>
    </source>
</reference>
<dbReference type="Pfam" id="PF24883">
    <property type="entry name" value="NPHP3_N"/>
    <property type="match status" value="1"/>
</dbReference>
<dbReference type="InterPro" id="IPR043136">
    <property type="entry name" value="B30.2/SPRY_sf"/>
</dbReference>
<dbReference type="Pfam" id="PF00622">
    <property type="entry name" value="SPRY"/>
    <property type="match status" value="1"/>
</dbReference>
<dbReference type="InterPro" id="IPR044736">
    <property type="entry name" value="Gid1/RanBPM/SPLA_SPRY"/>
</dbReference>
<feature type="domain" description="B30.2/SPRY" evidence="5">
    <location>
        <begin position="1667"/>
        <end position="1850"/>
    </location>
</feature>
<dbReference type="InterPro" id="IPR056884">
    <property type="entry name" value="NPHP3-like_N"/>
</dbReference>
<feature type="chain" id="PRO_5045673594" description="B30.2/SPRY domain-containing protein" evidence="4">
    <location>
        <begin position="24"/>
        <end position="1863"/>
    </location>
</feature>
<feature type="repeat" description="ANK" evidence="3">
    <location>
        <begin position="1287"/>
        <end position="1319"/>
    </location>
</feature>
<evidence type="ECO:0000256" key="1">
    <source>
        <dbReference type="ARBA" id="ARBA00022737"/>
    </source>
</evidence>
<dbReference type="PROSITE" id="PS50297">
    <property type="entry name" value="ANK_REP_REGION"/>
    <property type="match status" value="19"/>
</dbReference>
<comment type="caution">
    <text evidence="6">The sequence shown here is derived from an EMBL/GenBank/DDBJ whole genome shotgun (WGS) entry which is preliminary data.</text>
</comment>
<proteinExistence type="predicted"/>
<dbReference type="PROSITE" id="PS50188">
    <property type="entry name" value="B302_SPRY"/>
    <property type="match status" value="1"/>
</dbReference>
<dbReference type="Gene3D" id="3.40.50.300">
    <property type="entry name" value="P-loop containing nucleotide triphosphate hydrolases"/>
    <property type="match status" value="1"/>
</dbReference>
<feature type="repeat" description="ANK" evidence="3">
    <location>
        <begin position="882"/>
        <end position="915"/>
    </location>
</feature>
<feature type="repeat" description="ANK" evidence="3">
    <location>
        <begin position="1246"/>
        <end position="1286"/>
    </location>
</feature>
<gene>
    <name evidence="6" type="ORF">Q9L58_004684</name>
</gene>
<evidence type="ECO:0000256" key="4">
    <source>
        <dbReference type="SAM" id="SignalP"/>
    </source>
</evidence>
<dbReference type="Pfam" id="PF17111">
    <property type="entry name" value="PigL_N"/>
    <property type="match status" value="1"/>
</dbReference>
<feature type="repeat" description="ANK" evidence="3">
    <location>
        <begin position="949"/>
        <end position="981"/>
    </location>
</feature>
<feature type="repeat" description="ANK" evidence="3">
    <location>
        <begin position="982"/>
        <end position="1014"/>
    </location>
</feature>
<keyword evidence="7" id="KW-1185">Reference proteome</keyword>
<keyword evidence="1" id="KW-0677">Repeat</keyword>
<dbReference type="SMART" id="SM00449">
    <property type="entry name" value="SPRY"/>
    <property type="match status" value="1"/>
</dbReference>
<feature type="repeat" description="ANK" evidence="3">
    <location>
        <begin position="1449"/>
        <end position="1481"/>
    </location>
</feature>
<dbReference type="PROSITE" id="PS50088">
    <property type="entry name" value="ANK_REPEAT"/>
    <property type="match status" value="21"/>
</dbReference>
<keyword evidence="2 3" id="KW-0040">ANK repeat</keyword>
<dbReference type="Proteomes" id="UP001447188">
    <property type="component" value="Unassembled WGS sequence"/>
</dbReference>
<feature type="repeat" description="ANK" evidence="3">
    <location>
        <begin position="1147"/>
        <end position="1179"/>
    </location>
</feature>
<dbReference type="Pfam" id="PF13637">
    <property type="entry name" value="Ank_4"/>
    <property type="match status" value="1"/>
</dbReference>
<feature type="signal peptide" evidence="4">
    <location>
        <begin position="1"/>
        <end position="23"/>
    </location>
</feature>
<dbReference type="SUPFAM" id="SSF48403">
    <property type="entry name" value="Ankyrin repeat"/>
    <property type="match status" value="3"/>
</dbReference>
<dbReference type="PANTHER" id="PTHR24123:SF33">
    <property type="entry name" value="PROTEIN HOS4"/>
    <property type="match status" value="1"/>
</dbReference>
<dbReference type="EMBL" id="JBBBZM010000052">
    <property type="protein sequence ID" value="KAL0636337.1"/>
    <property type="molecule type" value="Genomic_DNA"/>
</dbReference>
<dbReference type="SMART" id="SM00248">
    <property type="entry name" value="ANK"/>
    <property type="match status" value="26"/>
</dbReference>
<dbReference type="InterPro" id="IPR027417">
    <property type="entry name" value="P-loop_NTPase"/>
</dbReference>
<dbReference type="PANTHER" id="PTHR24123">
    <property type="entry name" value="ANKYRIN REPEAT-CONTAINING"/>
    <property type="match status" value="1"/>
</dbReference>
<feature type="repeat" description="ANK" evidence="3">
    <location>
        <begin position="1515"/>
        <end position="1547"/>
    </location>
</feature>
<evidence type="ECO:0000256" key="3">
    <source>
        <dbReference type="PROSITE-ProRule" id="PRU00023"/>
    </source>
</evidence>
<feature type="repeat" description="ANK" evidence="3">
    <location>
        <begin position="916"/>
        <end position="948"/>
    </location>
</feature>
<dbReference type="InterPro" id="IPR002110">
    <property type="entry name" value="Ankyrin_rpt"/>
</dbReference>